<sequence length="65" mass="7537">MVVGLSARQEWLVLLPMRLGGIRGVLLREKGGCSGVRGRLRLVCWAREGARSWWTWWWHGWFLSG</sequence>
<evidence type="ECO:0000313" key="2">
    <source>
        <dbReference type="Proteomes" id="UP001054252"/>
    </source>
</evidence>
<proteinExistence type="predicted"/>
<dbReference type="Proteomes" id="UP001054252">
    <property type="component" value="Unassembled WGS sequence"/>
</dbReference>
<protein>
    <submittedName>
        <fullName evidence="1">Uncharacterized protein</fullName>
    </submittedName>
</protein>
<dbReference type="EMBL" id="BPVZ01002136">
    <property type="protein sequence ID" value="GKV53877.1"/>
    <property type="molecule type" value="Genomic_DNA"/>
</dbReference>
<reference evidence="1 2" key="1">
    <citation type="journal article" date="2021" name="Commun. Biol.">
        <title>The genome of Shorea leprosula (Dipterocarpaceae) highlights the ecological relevance of drought in aseasonal tropical rainforests.</title>
        <authorList>
            <person name="Ng K.K.S."/>
            <person name="Kobayashi M.J."/>
            <person name="Fawcett J.A."/>
            <person name="Hatakeyama M."/>
            <person name="Paape T."/>
            <person name="Ng C.H."/>
            <person name="Ang C.C."/>
            <person name="Tnah L.H."/>
            <person name="Lee C.T."/>
            <person name="Nishiyama T."/>
            <person name="Sese J."/>
            <person name="O'Brien M.J."/>
            <person name="Copetti D."/>
            <person name="Mohd Noor M.I."/>
            <person name="Ong R.C."/>
            <person name="Putra M."/>
            <person name="Sireger I.Z."/>
            <person name="Indrioko S."/>
            <person name="Kosugi Y."/>
            <person name="Izuno A."/>
            <person name="Isagi Y."/>
            <person name="Lee S.L."/>
            <person name="Shimizu K.K."/>
        </authorList>
    </citation>
    <scope>NUCLEOTIDE SEQUENCE [LARGE SCALE GENOMIC DNA]</scope>
    <source>
        <strain evidence="1">214</strain>
    </source>
</reference>
<comment type="caution">
    <text evidence="1">The sequence shown here is derived from an EMBL/GenBank/DDBJ whole genome shotgun (WGS) entry which is preliminary data.</text>
</comment>
<keyword evidence="2" id="KW-1185">Reference proteome</keyword>
<feature type="non-terminal residue" evidence="1">
    <location>
        <position position="65"/>
    </location>
</feature>
<gene>
    <name evidence="1" type="ORF">SLEP1_g60390</name>
</gene>
<name>A0AAV5MZA5_9ROSI</name>
<organism evidence="1 2">
    <name type="scientific">Rubroshorea leprosula</name>
    <dbReference type="NCBI Taxonomy" id="152421"/>
    <lineage>
        <taxon>Eukaryota</taxon>
        <taxon>Viridiplantae</taxon>
        <taxon>Streptophyta</taxon>
        <taxon>Embryophyta</taxon>
        <taxon>Tracheophyta</taxon>
        <taxon>Spermatophyta</taxon>
        <taxon>Magnoliopsida</taxon>
        <taxon>eudicotyledons</taxon>
        <taxon>Gunneridae</taxon>
        <taxon>Pentapetalae</taxon>
        <taxon>rosids</taxon>
        <taxon>malvids</taxon>
        <taxon>Malvales</taxon>
        <taxon>Dipterocarpaceae</taxon>
        <taxon>Rubroshorea</taxon>
    </lineage>
</organism>
<dbReference type="AlphaFoldDB" id="A0AAV5MZA5"/>
<evidence type="ECO:0000313" key="1">
    <source>
        <dbReference type="EMBL" id="GKV53877.1"/>
    </source>
</evidence>
<accession>A0AAV5MZA5</accession>